<feature type="signal peptide" evidence="2">
    <location>
        <begin position="1"/>
        <end position="17"/>
    </location>
</feature>
<feature type="region of interest" description="Disordered" evidence="1">
    <location>
        <begin position="27"/>
        <end position="54"/>
    </location>
</feature>
<dbReference type="Proteomes" id="UP000794436">
    <property type="component" value="Unassembled WGS sequence"/>
</dbReference>
<organism evidence="3 4">
    <name type="scientific">Pythium oligandrum</name>
    <name type="common">Mycoparasitic fungus</name>
    <dbReference type="NCBI Taxonomy" id="41045"/>
    <lineage>
        <taxon>Eukaryota</taxon>
        <taxon>Sar</taxon>
        <taxon>Stramenopiles</taxon>
        <taxon>Oomycota</taxon>
        <taxon>Peronosporomycetes</taxon>
        <taxon>Pythiales</taxon>
        <taxon>Pythiaceae</taxon>
        <taxon>Pythium</taxon>
    </lineage>
</organism>
<keyword evidence="4" id="KW-1185">Reference proteome</keyword>
<gene>
    <name evidence="3" type="ORF">Poli38472_014480</name>
</gene>
<feature type="chain" id="PRO_5035440061" evidence="2">
    <location>
        <begin position="18"/>
        <end position="169"/>
    </location>
</feature>
<keyword evidence="2" id="KW-0732">Signal</keyword>
<comment type="caution">
    <text evidence="3">The sequence shown here is derived from an EMBL/GenBank/DDBJ whole genome shotgun (WGS) entry which is preliminary data.</text>
</comment>
<reference evidence="3" key="1">
    <citation type="submission" date="2019-03" db="EMBL/GenBank/DDBJ databases">
        <title>Long read genome sequence of the mycoparasitic Pythium oligandrum ATCC 38472 isolated from sugarbeet rhizosphere.</title>
        <authorList>
            <person name="Gaulin E."/>
        </authorList>
    </citation>
    <scope>NUCLEOTIDE SEQUENCE</scope>
    <source>
        <strain evidence="3">ATCC 38472_TT</strain>
    </source>
</reference>
<proteinExistence type="predicted"/>
<dbReference type="EMBL" id="SPLM01000078">
    <property type="protein sequence ID" value="TMW61019.1"/>
    <property type="molecule type" value="Genomic_DNA"/>
</dbReference>
<dbReference type="PANTHER" id="PTHR33946">
    <property type="match status" value="1"/>
</dbReference>
<protein>
    <submittedName>
        <fullName evidence="3">Uncharacterized protein</fullName>
    </submittedName>
</protein>
<evidence type="ECO:0000313" key="3">
    <source>
        <dbReference type="EMBL" id="TMW61019.1"/>
    </source>
</evidence>
<dbReference type="PANTHER" id="PTHR33946:SF4">
    <property type="entry name" value="COAGULATION FACTOR XI"/>
    <property type="match status" value="1"/>
</dbReference>
<sequence>MKPASILLSAAFAVAYAQDGVGTVTAGGPDEAASSETTTNSTNGTTSTDAGATESVLDSLKATKQPGWHMKPIRAVHARVQSDTPVFFDHFFGSTVGGNDDTSGYNYGMDTVNTVSVEGALMYVQAEGINQNSRSAEDRCTRKNKMRNIVFYEVMIAQTNETIAEYQET</sequence>
<name>A0A8K1FHH6_PYTOL</name>
<evidence type="ECO:0000313" key="4">
    <source>
        <dbReference type="Proteomes" id="UP000794436"/>
    </source>
</evidence>
<accession>A0A8K1FHH6</accession>
<evidence type="ECO:0000256" key="1">
    <source>
        <dbReference type="SAM" id="MobiDB-lite"/>
    </source>
</evidence>
<evidence type="ECO:0000256" key="2">
    <source>
        <dbReference type="SAM" id="SignalP"/>
    </source>
</evidence>
<dbReference type="OrthoDB" id="160792at2759"/>
<dbReference type="AlphaFoldDB" id="A0A8K1FHH6"/>
<feature type="compositionally biased region" description="Low complexity" evidence="1">
    <location>
        <begin position="30"/>
        <end position="53"/>
    </location>
</feature>